<dbReference type="InterPro" id="IPR046306">
    <property type="entry name" value="DUF6421"/>
</dbReference>
<dbReference type="EMBL" id="FOSD01000011">
    <property type="protein sequence ID" value="SFK86600.1"/>
    <property type="molecule type" value="Genomic_DNA"/>
</dbReference>
<keyword evidence="2" id="KW-1185">Reference proteome</keyword>
<dbReference type="Pfam" id="PF19985">
    <property type="entry name" value="DUF6421"/>
    <property type="match status" value="1"/>
</dbReference>
<evidence type="ECO:0000313" key="1">
    <source>
        <dbReference type="EMBL" id="SFK86600.1"/>
    </source>
</evidence>
<dbReference type="Proteomes" id="UP000198841">
    <property type="component" value="Unassembled WGS sequence"/>
</dbReference>
<reference evidence="1 2" key="1">
    <citation type="submission" date="2016-10" db="EMBL/GenBank/DDBJ databases">
        <authorList>
            <person name="Varghese N."/>
            <person name="Submissions S."/>
        </authorList>
    </citation>
    <scope>NUCLEOTIDE SEQUENCE [LARGE SCALE GENOMIC DNA]</scope>
    <source>
        <strain evidence="1 2">YR512</strain>
    </source>
</reference>
<sequence length="402" mass="46598">MEWIRNKVITELCPRIHEFNKFQNATGAIARSLDKAEYLLDEITALSAEILDALKQSDYAVQLNKDFGEWKRIGLNNAPCFKRSLESYVPPIDGGQTFYLASIITPNSHKEKGYWLECFFAQRKEPDVLLPIMADLPHPQNVSQTMQLIASSSGFSVGHCLVFFPENVKTRNKVDKQHFAMFFFNKFHAIYQKDTLRRVGSLFDFQGQTSQLLSAENCYAARTVWGYLHDYYHHCGPRPFNKNIQVKMNFWVGVLEEIKVDCLTILRVQKHHYTWWREVTDFILFERLARYPAQHDATSNFDAATGVLLFSWLKRRGHGISISNHTGKVLLNLEKCLIGLNILVQEIEELESIEDNATYKQAVENYVMQELQPGNDNERYNIPDDYLIHKKNMNVSVPVLFF</sequence>
<protein>
    <submittedName>
        <fullName evidence="1">Uncharacterized protein</fullName>
    </submittedName>
</protein>
<gene>
    <name evidence="1" type="ORF">SAMN05518863_11164</name>
</gene>
<evidence type="ECO:0000313" key="2">
    <source>
        <dbReference type="Proteomes" id="UP000198841"/>
    </source>
</evidence>
<dbReference type="RefSeq" id="WP_008109136.1">
    <property type="nucleotide sequence ID" value="NZ_FOSD01000011.1"/>
</dbReference>
<accession>A0A1I4D164</accession>
<comment type="caution">
    <text evidence="1">The sequence shown here is derived from an EMBL/GenBank/DDBJ whole genome shotgun (WGS) entry which is preliminary data.</text>
</comment>
<name>A0A1I4D164_9GAMM</name>
<proteinExistence type="predicted"/>
<organism evidence="1 2">
    <name type="scientific">Candidatus Pantoea symbiotica</name>
    <dbReference type="NCBI Taxonomy" id="1884370"/>
    <lineage>
        <taxon>Bacteria</taxon>
        <taxon>Pseudomonadati</taxon>
        <taxon>Pseudomonadota</taxon>
        <taxon>Gammaproteobacteria</taxon>
        <taxon>Enterobacterales</taxon>
        <taxon>Erwiniaceae</taxon>
        <taxon>Pantoea</taxon>
    </lineage>
</organism>